<dbReference type="SUPFAM" id="SSF54001">
    <property type="entry name" value="Cysteine proteinases"/>
    <property type="match status" value="1"/>
</dbReference>
<sequence>MRAEQVERFTGIPYDEGAMDCADLVALVQRELFGRHVCMPSNRPRGIAGQAVMGAMSRVYAKPVSRPSDGDLVLMFDRGRPRPGHAGTYFHLAHEGWVLHTNSRLGLSVLHRARELADFGARIEGFYRWV</sequence>
<accession>A0A2S6ZDR2</accession>
<dbReference type="Gene3D" id="3.90.1720.10">
    <property type="entry name" value="endopeptidase domain like (from Nostoc punctiforme)"/>
    <property type="match status" value="1"/>
</dbReference>
<dbReference type="Proteomes" id="UP000239898">
    <property type="component" value="Unassembled WGS sequence"/>
</dbReference>
<protein>
    <recommendedName>
        <fullName evidence="3">NlpC/P60 domain-containing protein</fullName>
    </recommendedName>
</protein>
<evidence type="ECO:0000313" key="1">
    <source>
        <dbReference type="EMBL" id="PPT90415.1"/>
    </source>
</evidence>
<gene>
    <name evidence="1" type="ORF">XthCFBP4691_12385</name>
</gene>
<reference evidence="1 2" key="1">
    <citation type="submission" date="2016-08" db="EMBL/GenBank/DDBJ databases">
        <title>Evolution of the type three secretion system and type three effector repertoires in Xanthomonas.</title>
        <authorList>
            <person name="Merda D."/>
            <person name="Briand M."/>
            <person name="Bosis E."/>
            <person name="Rousseau C."/>
            <person name="Portier P."/>
            <person name="Jacques M.-A."/>
            <person name="Fischer-Le Saux M."/>
        </authorList>
    </citation>
    <scope>NUCLEOTIDE SEQUENCE [LARGE SCALE GENOMIC DNA]</scope>
    <source>
        <strain evidence="1 2">CFBP 4691</strain>
    </source>
</reference>
<proteinExistence type="predicted"/>
<organism evidence="1 2">
    <name type="scientific">Xanthomonas theicola</name>
    <dbReference type="NCBI Taxonomy" id="56464"/>
    <lineage>
        <taxon>Bacteria</taxon>
        <taxon>Pseudomonadati</taxon>
        <taxon>Pseudomonadota</taxon>
        <taxon>Gammaproteobacteria</taxon>
        <taxon>Lysobacterales</taxon>
        <taxon>Lysobacteraceae</taxon>
        <taxon>Xanthomonas</taxon>
    </lineage>
</organism>
<comment type="caution">
    <text evidence="1">The sequence shown here is derived from an EMBL/GenBank/DDBJ whole genome shotgun (WGS) entry which is preliminary data.</text>
</comment>
<evidence type="ECO:0008006" key="3">
    <source>
        <dbReference type="Google" id="ProtNLM"/>
    </source>
</evidence>
<dbReference type="EMBL" id="MIGX01000058">
    <property type="protein sequence ID" value="PPT90415.1"/>
    <property type="molecule type" value="Genomic_DNA"/>
</dbReference>
<name>A0A2S6ZDR2_9XANT</name>
<keyword evidence="2" id="KW-1185">Reference proteome</keyword>
<dbReference type="OrthoDB" id="8794468at2"/>
<evidence type="ECO:0000313" key="2">
    <source>
        <dbReference type="Proteomes" id="UP000239898"/>
    </source>
</evidence>
<dbReference type="AlphaFoldDB" id="A0A2S6ZDR2"/>
<dbReference type="RefSeq" id="WP_128420708.1">
    <property type="nucleotide sequence ID" value="NZ_CP049017.1"/>
</dbReference>
<dbReference type="InterPro" id="IPR038765">
    <property type="entry name" value="Papain-like_cys_pep_sf"/>
</dbReference>